<evidence type="ECO:0000313" key="1">
    <source>
        <dbReference type="EMBL" id="KAF8447762.1"/>
    </source>
</evidence>
<name>A0AAD4GJE5_BOLED</name>
<dbReference type="Proteomes" id="UP001194468">
    <property type="component" value="Unassembled WGS sequence"/>
</dbReference>
<sequence>MYPHRLLGPIVNLCTLPMLYPLHTCSHPPLPCLHQQHTTIPPQSLLIPLTTTLWHTEVQALPLPCLPYVHRITQSK</sequence>
<reference evidence="1" key="1">
    <citation type="submission" date="2019-10" db="EMBL/GenBank/DDBJ databases">
        <authorList>
            <consortium name="DOE Joint Genome Institute"/>
            <person name="Kuo A."/>
            <person name="Miyauchi S."/>
            <person name="Kiss E."/>
            <person name="Drula E."/>
            <person name="Kohler A."/>
            <person name="Sanchez-Garcia M."/>
            <person name="Andreopoulos B."/>
            <person name="Barry K.W."/>
            <person name="Bonito G."/>
            <person name="Buee M."/>
            <person name="Carver A."/>
            <person name="Chen C."/>
            <person name="Cichocki N."/>
            <person name="Clum A."/>
            <person name="Culley D."/>
            <person name="Crous P.W."/>
            <person name="Fauchery L."/>
            <person name="Girlanda M."/>
            <person name="Hayes R."/>
            <person name="Keri Z."/>
            <person name="LaButti K."/>
            <person name="Lipzen A."/>
            <person name="Lombard V."/>
            <person name="Magnuson J."/>
            <person name="Maillard F."/>
            <person name="Morin E."/>
            <person name="Murat C."/>
            <person name="Nolan M."/>
            <person name="Ohm R."/>
            <person name="Pangilinan J."/>
            <person name="Pereira M."/>
            <person name="Perotto S."/>
            <person name="Peter M."/>
            <person name="Riley R."/>
            <person name="Sitrit Y."/>
            <person name="Stielow B."/>
            <person name="Szollosi G."/>
            <person name="Zifcakova L."/>
            <person name="Stursova M."/>
            <person name="Spatafora J.W."/>
            <person name="Tedersoo L."/>
            <person name="Vaario L.-M."/>
            <person name="Yamada A."/>
            <person name="Yan M."/>
            <person name="Wang P."/>
            <person name="Xu J."/>
            <person name="Bruns T."/>
            <person name="Baldrian P."/>
            <person name="Vilgalys R."/>
            <person name="Henrissat B."/>
            <person name="Grigoriev I.V."/>
            <person name="Hibbett D."/>
            <person name="Nagy L.G."/>
            <person name="Martin F.M."/>
        </authorList>
    </citation>
    <scope>NUCLEOTIDE SEQUENCE</scope>
    <source>
        <strain evidence="1">BED1</strain>
    </source>
</reference>
<reference evidence="1" key="2">
    <citation type="journal article" date="2020" name="Nat. Commun.">
        <title>Large-scale genome sequencing of mycorrhizal fungi provides insights into the early evolution of symbiotic traits.</title>
        <authorList>
            <person name="Miyauchi S."/>
            <person name="Kiss E."/>
            <person name="Kuo A."/>
            <person name="Drula E."/>
            <person name="Kohler A."/>
            <person name="Sanchez-Garcia M."/>
            <person name="Morin E."/>
            <person name="Andreopoulos B."/>
            <person name="Barry K.W."/>
            <person name="Bonito G."/>
            <person name="Buee M."/>
            <person name="Carver A."/>
            <person name="Chen C."/>
            <person name="Cichocki N."/>
            <person name="Clum A."/>
            <person name="Culley D."/>
            <person name="Crous P.W."/>
            <person name="Fauchery L."/>
            <person name="Girlanda M."/>
            <person name="Hayes R.D."/>
            <person name="Keri Z."/>
            <person name="LaButti K."/>
            <person name="Lipzen A."/>
            <person name="Lombard V."/>
            <person name="Magnuson J."/>
            <person name="Maillard F."/>
            <person name="Murat C."/>
            <person name="Nolan M."/>
            <person name="Ohm R.A."/>
            <person name="Pangilinan J."/>
            <person name="Pereira M.F."/>
            <person name="Perotto S."/>
            <person name="Peter M."/>
            <person name="Pfister S."/>
            <person name="Riley R."/>
            <person name="Sitrit Y."/>
            <person name="Stielow J.B."/>
            <person name="Szollosi G."/>
            <person name="Zifcakova L."/>
            <person name="Stursova M."/>
            <person name="Spatafora J.W."/>
            <person name="Tedersoo L."/>
            <person name="Vaario L.M."/>
            <person name="Yamada A."/>
            <person name="Yan M."/>
            <person name="Wang P."/>
            <person name="Xu J."/>
            <person name="Bruns T."/>
            <person name="Baldrian P."/>
            <person name="Vilgalys R."/>
            <person name="Dunand C."/>
            <person name="Henrissat B."/>
            <person name="Grigoriev I.V."/>
            <person name="Hibbett D."/>
            <person name="Nagy L.G."/>
            <person name="Martin F.M."/>
        </authorList>
    </citation>
    <scope>NUCLEOTIDE SEQUENCE</scope>
    <source>
        <strain evidence="1">BED1</strain>
    </source>
</reference>
<dbReference type="AlphaFoldDB" id="A0AAD4GJE5"/>
<proteinExistence type="predicted"/>
<dbReference type="EMBL" id="WHUW01000004">
    <property type="protein sequence ID" value="KAF8447762.1"/>
    <property type="molecule type" value="Genomic_DNA"/>
</dbReference>
<gene>
    <name evidence="1" type="ORF">L210DRAFT_3527127</name>
</gene>
<keyword evidence="2" id="KW-1185">Reference proteome</keyword>
<protein>
    <submittedName>
        <fullName evidence="1">Uncharacterized protein</fullName>
    </submittedName>
</protein>
<evidence type="ECO:0000313" key="2">
    <source>
        <dbReference type="Proteomes" id="UP001194468"/>
    </source>
</evidence>
<comment type="caution">
    <text evidence="1">The sequence shown here is derived from an EMBL/GenBank/DDBJ whole genome shotgun (WGS) entry which is preliminary data.</text>
</comment>
<accession>A0AAD4GJE5</accession>
<organism evidence="1 2">
    <name type="scientific">Boletus edulis BED1</name>
    <dbReference type="NCBI Taxonomy" id="1328754"/>
    <lineage>
        <taxon>Eukaryota</taxon>
        <taxon>Fungi</taxon>
        <taxon>Dikarya</taxon>
        <taxon>Basidiomycota</taxon>
        <taxon>Agaricomycotina</taxon>
        <taxon>Agaricomycetes</taxon>
        <taxon>Agaricomycetidae</taxon>
        <taxon>Boletales</taxon>
        <taxon>Boletineae</taxon>
        <taxon>Boletaceae</taxon>
        <taxon>Boletoideae</taxon>
        <taxon>Boletus</taxon>
    </lineage>
</organism>